<dbReference type="SUPFAM" id="SSF53474">
    <property type="entry name" value="alpha/beta-Hydrolases"/>
    <property type="match status" value="1"/>
</dbReference>
<dbReference type="GO" id="GO:0008239">
    <property type="term" value="F:dipeptidyl-peptidase activity"/>
    <property type="evidence" value="ECO:0007669"/>
    <property type="project" value="TreeGrafter"/>
</dbReference>
<accession>A0A7W3RBB1</accession>
<keyword evidence="3" id="KW-0378">Hydrolase</keyword>
<evidence type="ECO:0000256" key="2">
    <source>
        <dbReference type="ARBA" id="ARBA00022729"/>
    </source>
</evidence>
<keyword evidence="2" id="KW-0732">Signal</keyword>
<sequence>MTHSLEVRMRGWGGRALTAVTLAGMVALGTAIPAGAEPADDIVERLEAIPGMTVLWERPSGAADYRFFMLSYRQPADHRRPQAGTFEQRFTLLHKDTGRPMVLHTSGYNVSERASRSEPTQLVDGNQISVEQRFFTPSRPQPADWSKLNIWQAATDHHRLVKALKPIYSAKWVSTGASKGGMTSVYHRRFYPGDVDATVAYVAPNDVVNSEDRAYDRFFEKVGSDPSCRERLKDVQHEVLERREEFVQRYKAYAEENGYTFDNLGSVDRALEATVLDVEWAFWQYSLESDCGQVPSADASTDDLWKFVDATASFSFYTDQGLEPYLPYYFQAGTQLGWPEPEFRYLKDVRRYPEIYRPRWFMPADLREQMRFDPRTMADIDRWVRWQGSRLMFLYGGNDPWGAEPFRLGPGTRDSLWYEVEGLNHSARLIERLPQQQREQAVGALRRWLGVGDVTTFQLKTVSPLDGHDELQDRRPPL</sequence>
<dbReference type="PANTHER" id="PTHR11010:SF38">
    <property type="entry name" value="LYSOSOMAL PRO-X CARBOXYPEPTIDASE"/>
    <property type="match status" value="1"/>
</dbReference>
<organism evidence="4 5">
    <name type="scientific">Thermomonospora cellulosilytica</name>
    <dbReference type="NCBI Taxonomy" id="1411118"/>
    <lineage>
        <taxon>Bacteria</taxon>
        <taxon>Bacillati</taxon>
        <taxon>Actinomycetota</taxon>
        <taxon>Actinomycetes</taxon>
        <taxon>Streptosporangiales</taxon>
        <taxon>Thermomonosporaceae</taxon>
        <taxon>Thermomonospora</taxon>
    </lineage>
</organism>
<dbReference type="EMBL" id="JACJII010000001">
    <property type="protein sequence ID" value="MBA9006797.1"/>
    <property type="molecule type" value="Genomic_DNA"/>
</dbReference>
<comment type="caution">
    <text evidence="4">The sequence shown here is derived from an EMBL/GenBank/DDBJ whole genome shotgun (WGS) entry which is preliminary data.</text>
</comment>
<dbReference type="PANTHER" id="PTHR11010">
    <property type="entry name" value="PROTEASE S28 PRO-X CARBOXYPEPTIDASE-RELATED"/>
    <property type="match status" value="1"/>
</dbReference>
<keyword evidence="1" id="KW-0645">Protease</keyword>
<dbReference type="Gene3D" id="3.40.50.1820">
    <property type="entry name" value="alpha/beta hydrolase"/>
    <property type="match status" value="1"/>
</dbReference>
<dbReference type="InterPro" id="IPR008761">
    <property type="entry name" value="Peptidase_S37"/>
</dbReference>
<dbReference type="Pfam" id="PF05576">
    <property type="entry name" value="Peptidase_S37"/>
    <property type="match status" value="1"/>
</dbReference>
<evidence type="ECO:0000313" key="4">
    <source>
        <dbReference type="EMBL" id="MBA9006797.1"/>
    </source>
</evidence>
<dbReference type="RefSeq" id="WP_246442353.1">
    <property type="nucleotide sequence ID" value="NZ_JACJII010000001.1"/>
</dbReference>
<dbReference type="InterPro" id="IPR029058">
    <property type="entry name" value="AB_hydrolase_fold"/>
</dbReference>
<protein>
    <recommendedName>
        <fullName evidence="6">Aminopeptidase</fullName>
    </recommendedName>
</protein>
<dbReference type="GO" id="GO:0006508">
    <property type="term" value="P:proteolysis"/>
    <property type="evidence" value="ECO:0007669"/>
    <property type="project" value="UniProtKB-KW"/>
</dbReference>
<evidence type="ECO:0000256" key="3">
    <source>
        <dbReference type="ARBA" id="ARBA00022801"/>
    </source>
</evidence>
<keyword evidence="5" id="KW-1185">Reference proteome</keyword>
<evidence type="ECO:0000313" key="5">
    <source>
        <dbReference type="Proteomes" id="UP000539313"/>
    </source>
</evidence>
<gene>
    <name evidence="4" type="ORF">HNR21_005679</name>
</gene>
<dbReference type="Proteomes" id="UP000539313">
    <property type="component" value="Unassembled WGS sequence"/>
</dbReference>
<reference evidence="4 5" key="1">
    <citation type="submission" date="2020-08" db="EMBL/GenBank/DDBJ databases">
        <title>Sequencing the genomes of 1000 actinobacteria strains.</title>
        <authorList>
            <person name="Klenk H.-P."/>
        </authorList>
    </citation>
    <scope>NUCLEOTIDE SEQUENCE [LARGE SCALE GENOMIC DNA]</scope>
    <source>
        <strain evidence="4 5">DSM 45823</strain>
    </source>
</reference>
<proteinExistence type="predicted"/>
<evidence type="ECO:0000256" key="1">
    <source>
        <dbReference type="ARBA" id="ARBA00022670"/>
    </source>
</evidence>
<evidence type="ECO:0008006" key="6">
    <source>
        <dbReference type="Google" id="ProtNLM"/>
    </source>
</evidence>
<dbReference type="AlphaFoldDB" id="A0A7W3RBB1"/>
<name>A0A7W3RBB1_9ACTN</name>